<organism evidence="1">
    <name type="scientific">freshwater metagenome</name>
    <dbReference type="NCBI Taxonomy" id="449393"/>
    <lineage>
        <taxon>unclassified sequences</taxon>
        <taxon>metagenomes</taxon>
        <taxon>ecological metagenomes</taxon>
    </lineage>
</organism>
<dbReference type="EMBL" id="CAFBNF010000011">
    <property type="protein sequence ID" value="CAB4930520.1"/>
    <property type="molecule type" value="Genomic_DNA"/>
</dbReference>
<proteinExistence type="predicted"/>
<evidence type="ECO:0000313" key="1">
    <source>
        <dbReference type="EMBL" id="CAB4930520.1"/>
    </source>
</evidence>
<dbReference type="Pfam" id="PF13376">
    <property type="entry name" value="OmdA"/>
    <property type="match status" value="1"/>
</dbReference>
<reference evidence="1" key="1">
    <citation type="submission" date="2020-05" db="EMBL/GenBank/DDBJ databases">
        <authorList>
            <person name="Chiriac C."/>
            <person name="Salcher M."/>
            <person name="Ghai R."/>
            <person name="Kavagutti S V."/>
        </authorList>
    </citation>
    <scope>NUCLEOTIDE SEQUENCE</scope>
</reference>
<dbReference type="AlphaFoldDB" id="A0A6J7II33"/>
<name>A0A6J7II33_9ZZZZ</name>
<gene>
    <name evidence="1" type="ORF">UFOPK3773_00212</name>
</gene>
<accession>A0A6J7II33</accession>
<protein>
    <submittedName>
        <fullName evidence="1">Unannotated protein</fullName>
    </submittedName>
</protein>
<sequence>MGQISRAITYRNQTFRTSVSVYRGEWMTVVNQEMRDVGLTPSATYSVDIAVDSAPRTVEVPDDLRTTIGTAGLTDRWEALSFTHRKEHVRSVNEAKKPETRARRVDAVIAKLSD</sequence>